<sequence length="454" mass="49533">MSFDARVAGTPAQAWRDDPRLDRAAPLDVATVDRLVVVAAHPDDETLGAGGLIAGCAARGIPVTIVIVTDGAASHPDDVLTSRRRAREAARAVEVLAPNAELRLLGFPDGRTDEHRWAIRTALNAAIGDVGAGTRVAAPWRGDGHRDHRVVGELVADLMPAPQLWEYPIWMWHWADPADAVVPWSRARRASIDAAPKARAISAYASQTNGDAPQLLPSFLEHFRGDTELIFVAEEVPPALAEAARPAATVSPTVDTVGHEHFDALYARRADPWRVETRWYEQRKRALTLASLPHPAYASGLEVGCSIGVLTAELADRCASLHAIDVSAEAVRRTRERLDADEVRGVTVEQRDARELDVAARYDLIVLSEVGYYLDPTALDQALDRLLECLSDDGVLVACHWRHTVDGIPATGDQVHDALARRPLHRVARYRDDDVVLDVVSRDPRSVARQEGLA</sequence>
<dbReference type="SUPFAM" id="SSF102588">
    <property type="entry name" value="LmbE-like"/>
    <property type="match status" value="1"/>
</dbReference>
<dbReference type="InterPro" id="IPR003737">
    <property type="entry name" value="GlcNAc_PI_deacetylase-related"/>
</dbReference>
<dbReference type="SUPFAM" id="SSF53335">
    <property type="entry name" value="S-adenosyl-L-methionine-dependent methyltransferases"/>
    <property type="match status" value="1"/>
</dbReference>
<dbReference type="InterPro" id="IPR008715">
    <property type="entry name" value="SAM-MeTfrase_NodS-like"/>
</dbReference>
<organism evidence="2 3">
    <name type="scientific">Microcella putealis</name>
    <dbReference type="NCBI Taxonomy" id="337005"/>
    <lineage>
        <taxon>Bacteria</taxon>
        <taxon>Bacillati</taxon>
        <taxon>Actinomycetota</taxon>
        <taxon>Actinomycetes</taxon>
        <taxon>Micrococcales</taxon>
        <taxon>Microbacteriaceae</taxon>
        <taxon>Microcella</taxon>
    </lineage>
</organism>
<dbReference type="EMBL" id="SGWW01000003">
    <property type="protein sequence ID" value="RZS56341.1"/>
    <property type="molecule type" value="Genomic_DNA"/>
</dbReference>
<keyword evidence="3" id="KW-1185">Reference proteome</keyword>
<protein>
    <submittedName>
        <fullName evidence="2">LmbE family N-acetylglucosaminyl deacetylase</fullName>
    </submittedName>
</protein>
<dbReference type="Gene3D" id="3.40.50.10320">
    <property type="entry name" value="LmbE-like"/>
    <property type="match status" value="1"/>
</dbReference>
<evidence type="ECO:0000256" key="1">
    <source>
        <dbReference type="ARBA" id="ARBA00022833"/>
    </source>
</evidence>
<dbReference type="GO" id="GO:0016811">
    <property type="term" value="F:hydrolase activity, acting on carbon-nitrogen (but not peptide) bonds, in linear amides"/>
    <property type="evidence" value="ECO:0007669"/>
    <property type="project" value="TreeGrafter"/>
</dbReference>
<dbReference type="InterPro" id="IPR029063">
    <property type="entry name" value="SAM-dependent_MTases_sf"/>
</dbReference>
<comment type="caution">
    <text evidence="2">The sequence shown here is derived from an EMBL/GenBank/DDBJ whole genome shotgun (WGS) entry which is preliminary data.</text>
</comment>
<proteinExistence type="predicted"/>
<dbReference type="CDD" id="cd02440">
    <property type="entry name" value="AdoMet_MTases"/>
    <property type="match status" value="1"/>
</dbReference>
<dbReference type="PANTHER" id="PTHR12993:SF29">
    <property type="entry name" value="BLR3841 PROTEIN"/>
    <property type="match status" value="1"/>
</dbReference>
<name>A0A4Q7LPQ8_9MICO</name>
<reference evidence="2 3" key="1">
    <citation type="journal article" date="2015" name="Stand. Genomic Sci.">
        <title>Genomic Encyclopedia of Bacterial and Archaeal Type Strains, Phase III: the genomes of soil and plant-associated and newly described type strains.</title>
        <authorList>
            <person name="Whitman W.B."/>
            <person name="Woyke T."/>
            <person name="Klenk H.P."/>
            <person name="Zhou Y."/>
            <person name="Lilburn T.G."/>
            <person name="Beck B.J."/>
            <person name="De Vos P."/>
            <person name="Vandamme P."/>
            <person name="Eisen J.A."/>
            <person name="Garrity G."/>
            <person name="Hugenholtz P."/>
            <person name="Kyrpides N.C."/>
        </authorList>
    </citation>
    <scope>NUCLEOTIDE SEQUENCE [LARGE SCALE GENOMIC DNA]</scope>
    <source>
        <strain evidence="2 3">CV2</strain>
    </source>
</reference>
<dbReference type="Proteomes" id="UP000293519">
    <property type="component" value="Unassembled WGS sequence"/>
</dbReference>
<gene>
    <name evidence="2" type="ORF">EV141_1800</name>
</gene>
<keyword evidence="1" id="KW-0862">Zinc</keyword>
<dbReference type="GO" id="GO:0008757">
    <property type="term" value="F:S-adenosylmethionine-dependent methyltransferase activity"/>
    <property type="evidence" value="ECO:0007669"/>
    <property type="project" value="InterPro"/>
</dbReference>
<dbReference type="GO" id="GO:0016137">
    <property type="term" value="P:glycoside metabolic process"/>
    <property type="evidence" value="ECO:0007669"/>
    <property type="project" value="UniProtKB-ARBA"/>
</dbReference>
<dbReference type="Gene3D" id="3.40.50.150">
    <property type="entry name" value="Vaccinia Virus protein VP39"/>
    <property type="match status" value="1"/>
</dbReference>
<evidence type="ECO:0000313" key="2">
    <source>
        <dbReference type="EMBL" id="RZS56341.1"/>
    </source>
</evidence>
<dbReference type="InterPro" id="IPR024078">
    <property type="entry name" value="LmbE-like_dom_sf"/>
</dbReference>
<dbReference type="GO" id="GO:0009312">
    <property type="term" value="P:oligosaccharide biosynthetic process"/>
    <property type="evidence" value="ECO:0007669"/>
    <property type="project" value="InterPro"/>
</dbReference>
<dbReference type="Pfam" id="PF02585">
    <property type="entry name" value="PIG-L"/>
    <property type="match status" value="1"/>
</dbReference>
<evidence type="ECO:0000313" key="3">
    <source>
        <dbReference type="Proteomes" id="UP000293519"/>
    </source>
</evidence>
<dbReference type="Pfam" id="PF05401">
    <property type="entry name" value="NodS"/>
    <property type="match status" value="1"/>
</dbReference>
<accession>A0A4Q7LPQ8</accession>
<dbReference type="PANTHER" id="PTHR12993">
    <property type="entry name" value="N-ACETYLGLUCOSAMINYL-PHOSPHATIDYLINOSITOL DE-N-ACETYLASE-RELATED"/>
    <property type="match status" value="1"/>
</dbReference>
<dbReference type="AlphaFoldDB" id="A0A4Q7LPQ8"/>